<evidence type="ECO:0000313" key="3">
    <source>
        <dbReference type="EMBL" id="XDQ57389.1"/>
    </source>
</evidence>
<dbReference type="GO" id="GO:0032993">
    <property type="term" value="C:protein-DNA complex"/>
    <property type="evidence" value="ECO:0007669"/>
    <property type="project" value="TreeGrafter"/>
</dbReference>
<dbReference type="GO" id="GO:0006285">
    <property type="term" value="P:base-excision repair, AP site formation"/>
    <property type="evidence" value="ECO:0007669"/>
    <property type="project" value="TreeGrafter"/>
</dbReference>
<dbReference type="AlphaFoldDB" id="A0AB39RRI2"/>
<dbReference type="GO" id="GO:0043916">
    <property type="term" value="F:DNA-7-methylguanine glycosylase activity"/>
    <property type="evidence" value="ECO:0007669"/>
    <property type="project" value="TreeGrafter"/>
</dbReference>
<proteinExistence type="predicted"/>
<protein>
    <submittedName>
        <fullName evidence="3">DNA-3-methyladenine glycosylase</fullName>
    </submittedName>
</protein>
<dbReference type="InterPro" id="IPR051912">
    <property type="entry name" value="Alkylbase_DNA_Glycosylase/TA"/>
</dbReference>
<reference evidence="3" key="1">
    <citation type="submission" date="2024-07" db="EMBL/GenBank/DDBJ databases">
        <authorList>
            <person name="Yu S.T."/>
        </authorList>
    </citation>
    <scope>NUCLEOTIDE SEQUENCE</scope>
    <source>
        <strain evidence="3">R41</strain>
    </source>
</reference>
<name>A0AB39RRI2_9ACTN</name>
<keyword evidence="1" id="KW-0227">DNA damage</keyword>
<dbReference type="PANTHER" id="PTHR43003:SF5">
    <property type="entry name" value="DNA-3-METHYLADENINE GLYCOSYLASE"/>
    <property type="match status" value="1"/>
</dbReference>
<keyword evidence="2" id="KW-0234">DNA repair</keyword>
<accession>A0AB39RRI2</accession>
<sequence>MAQHAVEFEVAGPWSLDASREFWEEFAPLAPASAADSLLGSDGALRTVFHADADWRRVAAEITQDGTTARVVVAGDGDLDAAAEQVRRFLSLDVDARGWPAVAERDPVIAEVQTRWPGLRPCGFHSPYEAATWAVLTQRTGMTSARRMRDDLIGRYGTGSAFPSPGALLDLDFELPWRKTEYLHSVAHAALDGLLDGTRLRTLSPEEAVRQVQRVKGLGAFSAELVVVRGANHPDTLPTQERRLEAEITEQYGPGHSLTEVSENWRPYRTWAALHLRVLRAERMNACPAPAAC</sequence>
<dbReference type="GO" id="GO:0006307">
    <property type="term" value="P:DNA alkylation repair"/>
    <property type="evidence" value="ECO:0007669"/>
    <property type="project" value="TreeGrafter"/>
</dbReference>
<dbReference type="GO" id="GO:0032131">
    <property type="term" value="F:alkylated DNA binding"/>
    <property type="evidence" value="ECO:0007669"/>
    <property type="project" value="TreeGrafter"/>
</dbReference>
<dbReference type="GO" id="GO:0008725">
    <property type="term" value="F:DNA-3-methyladenine glycosylase activity"/>
    <property type="evidence" value="ECO:0007669"/>
    <property type="project" value="TreeGrafter"/>
</dbReference>
<dbReference type="RefSeq" id="WP_369250456.1">
    <property type="nucleotide sequence ID" value="NZ_CP163443.1"/>
</dbReference>
<evidence type="ECO:0000256" key="1">
    <source>
        <dbReference type="ARBA" id="ARBA00022763"/>
    </source>
</evidence>
<gene>
    <name evidence="3" type="ORF">AB5J53_39820</name>
</gene>
<evidence type="ECO:0000256" key="2">
    <source>
        <dbReference type="ARBA" id="ARBA00023204"/>
    </source>
</evidence>
<dbReference type="Gene3D" id="1.10.340.30">
    <property type="entry name" value="Hypothetical protein, domain 2"/>
    <property type="match status" value="1"/>
</dbReference>
<dbReference type="InterPro" id="IPR011257">
    <property type="entry name" value="DNA_glycosylase"/>
</dbReference>
<dbReference type="PANTHER" id="PTHR43003">
    <property type="entry name" value="DNA-3-METHYLADENINE GLYCOSYLASE"/>
    <property type="match status" value="1"/>
</dbReference>
<dbReference type="EMBL" id="CP163443">
    <property type="protein sequence ID" value="XDQ57389.1"/>
    <property type="molecule type" value="Genomic_DNA"/>
</dbReference>
<dbReference type="Gene3D" id="1.10.1670.40">
    <property type="match status" value="1"/>
</dbReference>
<organism evidence="3">
    <name type="scientific">Streptomyces sp. R41</name>
    <dbReference type="NCBI Taxonomy" id="3238632"/>
    <lineage>
        <taxon>Bacteria</taxon>
        <taxon>Bacillati</taxon>
        <taxon>Actinomycetota</taxon>
        <taxon>Actinomycetes</taxon>
        <taxon>Kitasatosporales</taxon>
        <taxon>Streptomycetaceae</taxon>
        <taxon>Streptomyces</taxon>
    </lineage>
</organism>
<dbReference type="SUPFAM" id="SSF48150">
    <property type="entry name" value="DNA-glycosylase"/>
    <property type="match status" value="1"/>
</dbReference>